<dbReference type="PANTHER" id="PTHR24060">
    <property type="entry name" value="METABOTROPIC GLUTAMATE RECEPTOR"/>
    <property type="match status" value="1"/>
</dbReference>
<feature type="transmembrane region" description="Helical" evidence="6">
    <location>
        <begin position="413"/>
        <end position="437"/>
    </location>
</feature>
<feature type="transmembrane region" description="Helical" evidence="6">
    <location>
        <begin position="336"/>
        <end position="355"/>
    </location>
</feature>
<organism evidence="8 9">
    <name type="scientific">Limulus polyphemus</name>
    <name type="common">Atlantic horseshoe crab</name>
    <dbReference type="NCBI Taxonomy" id="6850"/>
    <lineage>
        <taxon>Eukaryota</taxon>
        <taxon>Metazoa</taxon>
        <taxon>Ecdysozoa</taxon>
        <taxon>Arthropoda</taxon>
        <taxon>Chelicerata</taxon>
        <taxon>Merostomata</taxon>
        <taxon>Xiphosura</taxon>
        <taxon>Limulidae</taxon>
        <taxon>Limulus</taxon>
    </lineage>
</organism>
<name>A0ABM1BXI6_LIMPO</name>
<feature type="transmembrane region" description="Helical" evidence="6">
    <location>
        <begin position="296"/>
        <end position="316"/>
    </location>
</feature>
<evidence type="ECO:0000256" key="2">
    <source>
        <dbReference type="ARBA" id="ARBA00022692"/>
    </source>
</evidence>
<evidence type="ECO:0000256" key="3">
    <source>
        <dbReference type="ARBA" id="ARBA00022989"/>
    </source>
</evidence>
<evidence type="ECO:0000313" key="8">
    <source>
        <dbReference type="Proteomes" id="UP000694941"/>
    </source>
</evidence>
<evidence type="ECO:0000313" key="9">
    <source>
        <dbReference type="RefSeq" id="XP_013790555.1"/>
    </source>
</evidence>
<protein>
    <submittedName>
        <fullName evidence="9">Protein bride of sevenless-like</fullName>
    </submittedName>
</protein>
<gene>
    <name evidence="9" type="primary">LOC106474410</name>
</gene>
<dbReference type="PRINTS" id="PR01223">
    <property type="entry name" value="BRIDEOF7LESS"/>
</dbReference>
<feature type="transmembrane region" description="Helical" evidence="6">
    <location>
        <begin position="444"/>
        <end position="466"/>
    </location>
</feature>
<evidence type="ECO:0000256" key="5">
    <source>
        <dbReference type="ARBA" id="ARBA00023180"/>
    </source>
</evidence>
<evidence type="ECO:0000256" key="4">
    <source>
        <dbReference type="ARBA" id="ARBA00023136"/>
    </source>
</evidence>
<dbReference type="Pfam" id="PF00003">
    <property type="entry name" value="7tm_3"/>
    <property type="match status" value="1"/>
</dbReference>
<dbReference type="Proteomes" id="UP000694941">
    <property type="component" value="Unplaced"/>
</dbReference>
<evidence type="ECO:0000259" key="7">
    <source>
        <dbReference type="PROSITE" id="PS50259"/>
    </source>
</evidence>
<sequence>MKIISITASQERFPDLEDRVYLEIDGNASDEWSSHDNNSGLHNCFNTGFLAQVSSDAPCRKYEALGISETVRTVVSYGVHLKQLVNSSCHQAKKGCVKNTVNCEQAKKGCVEKIVALLSQQNIKALQTEITNTLRETKLEEEEFIRYDILSSETSSSEDGSKFTKVGEFFNDKLQLNPEKLGIFHQVEKGWYKIPNYQCDGAGCRCLNRNVTEDYTSFWNQWRSETWITIFVTISCMGSLIALAVISFIIWRICRGDTIEGNQGFAVLSLIGIIINYIAILPFAFLPTEALCTLRLLSVGLAYTLLFSPLLVRSLMLATTDTDGLPGHVSGLVQSALYFFCVGVQGALSVEYWWLSKVQHFQLVEESGEFSKTCILSHDRILISLAYAILLLVFWIFVSPFCVRNRRNYREGLFFHIASLASLVVWAAWITGFILLAEDLREKLLCLGLIANATVVLVVIFIPRVYKMTTAIALDTANVSLRPVGQLTAPSLTDMTVRSSNVMLYDTVNHAYAPESVMHAVKEELEASSFDEYDRCSTPSKVTRL</sequence>
<comment type="subcellular location">
    <subcellularLocation>
        <location evidence="1">Membrane</location>
        <topology evidence="1">Multi-pass membrane protein</topology>
    </subcellularLocation>
</comment>
<dbReference type="InterPro" id="IPR050726">
    <property type="entry name" value="mGluR"/>
</dbReference>
<keyword evidence="2 6" id="KW-0812">Transmembrane</keyword>
<evidence type="ECO:0000256" key="6">
    <source>
        <dbReference type="SAM" id="Phobius"/>
    </source>
</evidence>
<evidence type="ECO:0000256" key="1">
    <source>
        <dbReference type="ARBA" id="ARBA00004141"/>
    </source>
</evidence>
<keyword evidence="8" id="KW-1185">Reference proteome</keyword>
<feature type="transmembrane region" description="Helical" evidence="6">
    <location>
        <begin position="381"/>
        <end position="401"/>
    </location>
</feature>
<dbReference type="InterPro" id="IPR017978">
    <property type="entry name" value="GPCR_3_C"/>
</dbReference>
<keyword evidence="3 6" id="KW-1133">Transmembrane helix</keyword>
<keyword evidence="5" id="KW-0325">Glycoprotein</keyword>
<keyword evidence="4 6" id="KW-0472">Membrane</keyword>
<dbReference type="RefSeq" id="XP_013790555.1">
    <property type="nucleotide sequence ID" value="XM_013935101.2"/>
</dbReference>
<dbReference type="InterPro" id="IPR002956">
    <property type="entry name" value="Bride_of_7less"/>
</dbReference>
<reference evidence="9" key="1">
    <citation type="submission" date="2025-08" db="UniProtKB">
        <authorList>
            <consortium name="RefSeq"/>
        </authorList>
    </citation>
    <scope>IDENTIFICATION</scope>
    <source>
        <tissue evidence="9">Muscle</tissue>
    </source>
</reference>
<feature type="domain" description="G-protein coupled receptors family 3 profile" evidence="7">
    <location>
        <begin position="227"/>
        <end position="466"/>
    </location>
</feature>
<feature type="transmembrane region" description="Helical" evidence="6">
    <location>
        <begin position="227"/>
        <end position="253"/>
    </location>
</feature>
<feature type="transmembrane region" description="Helical" evidence="6">
    <location>
        <begin position="265"/>
        <end position="284"/>
    </location>
</feature>
<proteinExistence type="predicted"/>
<dbReference type="PROSITE" id="PS50259">
    <property type="entry name" value="G_PROTEIN_RECEP_F3_4"/>
    <property type="match status" value="1"/>
</dbReference>
<accession>A0ABM1BXI6</accession>
<dbReference type="GeneID" id="106474410"/>